<dbReference type="PANTHER" id="PTHR14413:SF16">
    <property type="entry name" value="LARGE RIBOSOMAL SUBUNIT PROTEIN BL17M"/>
    <property type="match status" value="1"/>
</dbReference>
<evidence type="ECO:0000256" key="2">
    <source>
        <dbReference type="ARBA" id="ARBA00022980"/>
    </source>
</evidence>
<keyword evidence="3" id="KW-0687">Ribonucleoprotein</keyword>
<dbReference type="GO" id="GO:0006412">
    <property type="term" value="P:translation"/>
    <property type="evidence" value="ECO:0007669"/>
    <property type="project" value="InterPro"/>
</dbReference>
<dbReference type="SUPFAM" id="SSF64263">
    <property type="entry name" value="Prokaryotic ribosomal protein L17"/>
    <property type="match status" value="1"/>
</dbReference>
<evidence type="ECO:0000313" key="7">
    <source>
        <dbReference type="Proteomes" id="UP000322214"/>
    </source>
</evidence>
<organism evidence="6 7">
    <name type="scientific">Mariniblastus fucicola</name>
    <dbReference type="NCBI Taxonomy" id="980251"/>
    <lineage>
        <taxon>Bacteria</taxon>
        <taxon>Pseudomonadati</taxon>
        <taxon>Planctomycetota</taxon>
        <taxon>Planctomycetia</taxon>
        <taxon>Pirellulales</taxon>
        <taxon>Pirellulaceae</taxon>
        <taxon>Mariniblastus</taxon>
    </lineage>
</organism>
<dbReference type="KEGG" id="mff:MFFC18_41970"/>
<accession>A0A5B9PFF2</accession>
<dbReference type="STRING" id="980251.GCA_001642875_00773"/>
<evidence type="ECO:0000256" key="3">
    <source>
        <dbReference type="ARBA" id="ARBA00023274"/>
    </source>
</evidence>
<evidence type="ECO:0000256" key="1">
    <source>
        <dbReference type="ARBA" id="ARBA00008777"/>
    </source>
</evidence>
<name>A0A5B9PFF2_9BACT</name>
<evidence type="ECO:0000313" key="6">
    <source>
        <dbReference type="EMBL" id="QEG24279.1"/>
    </source>
</evidence>
<dbReference type="Proteomes" id="UP000322214">
    <property type="component" value="Chromosome"/>
</dbReference>
<reference evidence="6 7" key="1">
    <citation type="submission" date="2019-08" db="EMBL/GenBank/DDBJ databases">
        <title>Deep-cultivation of Planctomycetes and their phenomic and genomic characterization uncovers novel biology.</title>
        <authorList>
            <person name="Wiegand S."/>
            <person name="Jogler M."/>
            <person name="Boedeker C."/>
            <person name="Pinto D."/>
            <person name="Vollmers J."/>
            <person name="Rivas-Marin E."/>
            <person name="Kohn T."/>
            <person name="Peeters S.H."/>
            <person name="Heuer A."/>
            <person name="Rast P."/>
            <person name="Oberbeckmann S."/>
            <person name="Bunk B."/>
            <person name="Jeske O."/>
            <person name="Meyerdierks A."/>
            <person name="Storesund J.E."/>
            <person name="Kallscheuer N."/>
            <person name="Luecker S."/>
            <person name="Lage O.M."/>
            <person name="Pohl T."/>
            <person name="Merkel B.J."/>
            <person name="Hornburger P."/>
            <person name="Mueller R.-W."/>
            <person name="Bruemmer F."/>
            <person name="Labrenz M."/>
            <person name="Spormann A.M."/>
            <person name="Op den Camp H."/>
            <person name="Overmann J."/>
            <person name="Amann R."/>
            <person name="Jetten M.S.M."/>
            <person name="Mascher T."/>
            <person name="Medema M.H."/>
            <person name="Devos D.P."/>
            <person name="Kaster A.-K."/>
            <person name="Ovreas L."/>
            <person name="Rohde M."/>
            <person name="Galperin M.Y."/>
            <person name="Jogler C."/>
        </authorList>
    </citation>
    <scope>NUCLEOTIDE SEQUENCE [LARGE SCALE GENOMIC DNA]</scope>
    <source>
        <strain evidence="6 7">FC18</strain>
    </source>
</reference>
<proteinExistence type="inferred from homology"/>
<dbReference type="Gene3D" id="3.90.1030.10">
    <property type="entry name" value="Ribosomal protein L17"/>
    <property type="match status" value="1"/>
</dbReference>
<feature type="region of interest" description="Disordered" evidence="5">
    <location>
        <begin position="154"/>
        <end position="205"/>
    </location>
</feature>
<dbReference type="GO" id="GO:0003735">
    <property type="term" value="F:structural constituent of ribosome"/>
    <property type="evidence" value="ECO:0007669"/>
    <property type="project" value="InterPro"/>
</dbReference>
<keyword evidence="2 6" id="KW-0689">Ribosomal protein</keyword>
<evidence type="ECO:0000256" key="4">
    <source>
        <dbReference type="ARBA" id="ARBA00035494"/>
    </source>
</evidence>
<dbReference type="AlphaFoldDB" id="A0A5B9PFF2"/>
<dbReference type="InterPro" id="IPR036373">
    <property type="entry name" value="Ribosomal_bL17_sf"/>
</dbReference>
<sequence length="205" mass="22587">MFYEGMTQSDGVTAVNPPRVKGRITTTIHKAKEVRPMIEKCITLAKKAIPHQEAADNLESSADRGSDDWKAWRKTDAGQEWNKEVAQAVNLRRRAFAMLRDKEAVSILFDDVAPRFMDRTGGYTRIIQIAGVRLGDAGKQAILEFVGENDRISKKTTASKPVVQDDEPVAKDEPAAEPGETEEAEVETTDSAEATDAPEEAAKEE</sequence>
<protein>
    <recommendedName>
        <fullName evidence="4">50S ribosomal protein L17</fullName>
    </recommendedName>
</protein>
<keyword evidence="7" id="KW-1185">Reference proteome</keyword>
<dbReference type="GO" id="GO:0022625">
    <property type="term" value="C:cytosolic large ribosomal subunit"/>
    <property type="evidence" value="ECO:0007669"/>
    <property type="project" value="TreeGrafter"/>
</dbReference>
<dbReference type="Pfam" id="PF01196">
    <property type="entry name" value="Ribosomal_L17"/>
    <property type="match status" value="1"/>
</dbReference>
<gene>
    <name evidence="6" type="primary">rplQ</name>
    <name evidence="6" type="ORF">MFFC18_41970</name>
</gene>
<feature type="compositionally biased region" description="Acidic residues" evidence="5">
    <location>
        <begin position="179"/>
        <end position="190"/>
    </location>
</feature>
<dbReference type="InterPro" id="IPR000456">
    <property type="entry name" value="Ribosomal_bL17"/>
</dbReference>
<dbReference type="EMBL" id="CP042912">
    <property type="protein sequence ID" value="QEG24279.1"/>
    <property type="molecule type" value="Genomic_DNA"/>
</dbReference>
<evidence type="ECO:0000256" key="5">
    <source>
        <dbReference type="SAM" id="MobiDB-lite"/>
    </source>
</evidence>
<comment type="similarity">
    <text evidence="1">Belongs to the bacterial ribosomal protein bL17 family.</text>
</comment>
<dbReference type="PANTHER" id="PTHR14413">
    <property type="entry name" value="RIBOSOMAL PROTEIN L17"/>
    <property type="match status" value="1"/>
</dbReference>